<feature type="signal peptide" evidence="1">
    <location>
        <begin position="1"/>
        <end position="21"/>
    </location>
</feature>
<evidence type="ECO:0000313" key="2">
    <source>
        <dbReference type="EMBL" id="AKS07311.1"/>
    </source>
</evidence>
<dbReference type="Proteomes" id="UP000036608">
    <property type="component" value="Chromosome"/>
</dbReference>
<gene>
    <name evidence="2" type="ORF">AA957_14715</name>
</gene>
<dbReference type="KEGG" id="ptv:AA957_14715"/>
<reference evidence="3" key="2">
    <citation type="submission" date="2015-05" db="EMBL/GenBank/DDBJ databases">
        <authorList>
            <person name="Swarnkar M.K."/>
            <person name="Vyas P."/>
            <person name="Rahi P."/>
            <person name="Thakur R."/>
            <person name="Thakur N."/>
            <person name="Singh A.K."/>
            <person name="Gulati A."/>
        </authorList>
    </citation>
    <scope>NUCLEOTIDE SEQUENCE [LARGE SCALE GENOMIC DNA]</scope>
    <source>
        <strain evidence="3">745</strain>
    </source>
</reference>
<dbReference type="AlphaFoldDB" id="A0A0H5A8N3"/>
<protein>
    <recommendedName>
        <fullName evidence="4">Lipoprotein</fullName>
    </recommendedName>
</protein>
<dbReference type="PATRIC" id="fig|200450.3.peg.3026"/>
<dbReference type="OrthoDB" id="7017945at2"/>
<dbReference type="EMBL" id="CP011507">
    <property type="protein sequence ID" value="AKS07311.1"/>
    <property type="molecule type" value="Genomic_DNA"/>
</dbReference>
<evidence type="ECO:0000313" key="3">
    <source>
        <dbReference type="Proteomes" id="UP000036608"/>
    </source>
</evidence>
<name>A0A0H5A8N3_9PSED</name>
<keyword evidence="1" id="KW-0732">Signal</keyword>
<sequence length="342" mass="38347">MSPIFPSLRALTALVLMSLLAGCSLNGTYPDATEPDAAKLRFISNTSNTTIDVYDPQHCMGQTTGMLNNIFLVDTRRRVDMSVPPPAKARGLLEFKLAPGKETMLMINTNGGSYVCGKSLSITPKAGEEYEVTFDMARGGCTTSLQRLVRSNGKDVRVPQPIFENGMPSCAGKSPIFGKVIPVTPHRTALINAIVETHMQLISLMEPDTAQRPQATEEAIAERKAKFGQFTPPEAYWAEYRQNYARVNQEMAGRKARTLELYERVYRMRLSGTEDAIVEQWQNPTDAAVIERVKANDKLMAQYYQNTSKAVMVDIVNHHIERMSQLDQRFDVCAHYDQCWRL</sequence>
<dbReference type="RefSeq" id="WP_049710859.1">
    <property type="nucleotide sequence ID" value="NZ_CP011507.1"/>
</dbReference>
<proteinExistence type="predicted"/>
<evidence type="ECO:0008006" key="4">
    <source>
        <dbReference type="Google" id="ProtNLM"/>
    </source>
</evidence>
<organism evidence="2 3">
    <name type="scientific">Pseudomonas trivialis</name>
    <dbReference type="NCBI Taxonomy" id="200450"/>
    <lineage>
        <taxon>Bacteria</taxon>
        <taxon>Pseudomonadati</taxon>
        <taxon>Pseudomonadota</taxon>
        <taxon>Gammaproteobacteria</taxon>
        <taxon>Pseudomonadales</taxon>
        <taxon>Pseudomonadaceae</taxon>
        <taxon>Pseudomonas</taxon>
    </lineage>
</organism>
<feature type="chain" id="PRO_5005215114" description="Lipoprotein" evidence="1">
    <location>
        <begin position="22"/>
        <end position="342"/>
    </location>
</feature>
<evidence type="ECO:0000256" key="1">
    <source>
        <dbReference type="SAM" id="SignalP"/>
    </source>
</evidence>
<accession>A0A0H5A8N3</accession>
<reference evidence="2 3" key="1">
    <citation type="journal article" date="2015" name="Genome Announc.">
        <title>Complete Genome Sequence of the Rhizobacterium Pseudomonas trivialis Strain IHBB745 with Multiple Plant Growth-Promoting Activities and Tolerance to Desiccation and Alkalinity.</title>
        <authorList>
            <person name="Gulati A."/>
            <person name="Swarnkar M.K."/>
            <person name="Vyas P."/>
            <person name="Rahi P."/>
            <person name="Thakur R."/>
            <person name="Thakur N."/>
            <person name="Singh A.K."/>
        </authorList>
    </citation>
    <scope>NUCLEOTIDE SEQUENCE [LARGE SCALE GENOMIC DNA]</scope>
    <source>
        <strain evidence="3">745</strain>
    </source>
</reference>